<dbReference type="NCBIfam" id="NF041681">
    <property type="entry name" value="HGxxPAAW"/>
    <property type="match status" value="1"/>
</dbReference>
<keyword evidence="2" id="KW-1133">Transmembrane helix</keyword>
<feature type="region of interest" description="Disordered" evidence="1">
    <location>
        <begin position="109"/>
        <end position="150"/>
    </location>
</feature>
<keyword evidence="2" id="KW-0812">Transmembrane</keyword>
<feature type="compositionally biased region" description="Low complexity" evidence="1">
    <location>
        <begin position="126"/>
        <end position="150"/>
    </location>
</feature>
<feature type="transmembrane region" description="Helical" evidence="2">
    <location>
        <begin position="20"/>
        <end position="43"/>
    </location>
</feature>
<evidence type="ECO:0000313" key="3">
    <source>
        <dbReference type="EMBL" id="EFL33277.1"/>
    </source>
</evidence>
<dbReference type="HOGENOM" id="CLU_139811_0_0_11"/>
<name>D9WYZ8_STRVT</name>
<gene>
    <name evidence="3" type="ORF">SSQG_03795</name>
</gene>
<accession>D9WYZ8</accession>
<keyword evidence="2" id="KW-0472">Membrane</keyword>
<proteinExistence type="predicted"/>
<evidence type="ECO:0000256" key="2">
    <source>
        <dbReference type="SAM" id="Phobius"/>
    </source>
</evidence>
<dbReference type="STRING" id="591159.SSQG_03795"/>
<dbReference type="EMBL" id="GG657757">
    <property type="protein sequence ID" value="EFL33277.1"/>
    <property type="molecule type" value="Genomic_DNA"/>
</dbReference>
<sequence>MRGQHMSAHQYDHGHTVAGWVGFGIASVGAGLVGAGVCFVSGLLIAGGFAVAVVALLVTWALHLAGWGKGPGTRPRDEWGWRVRESGASAGHAGCLGCRLAGRGRTAPSSRTAEVAAGGSAGGSVDGSVRGEVSVGGESEAATAGAESGR</sequence>
<feature type="transmembrane region" description="Helical" evidence="2">
    <location>
        <begin position="49"/>
        <end position="67"/>
    </location>
</feature>
<evidence type="ECO:0000256" key="1">
    <source>
        <dbReference type="SAM" id="MobiDB-lite"/>
    </source>
</evidence>
<protein>
    <submittedName>
        <fullName evidence="3">Predicted protein</fullName>
    </submittedName>
</protein>
<evidence type="ECO:0000313" key="4">
    <source>
        <dbReference type="Proteomes" id="UP000004184"/>
    </source>
</evidence>
<reference evidence="4" key="1">
    <citation type="submission" date="2009-02" db="EMBL/GenBank/DDBJ databases">
        <title>Annotation of Streptomyces viridochromogenes strain DSM 40736.</title>
        <authorList>
            <consortium name="The Broad Institute Genome Sequencing Platform"/>
            <consortium name="Broad Institute Microbial Sequencing Center"/>
            <person name="Fischbach M."/>
            <person name="Godfrey P."/>
            <person name="Ward D."/>
            <person name="Young S."/>
            <person name="Zeng Q."/>
            <person name="Koehrsen M."/>
            <person name="Alvarado L."/>
            <person name="Berlin A.M."/>
            <person name="Bochicchio J."/>
            <person name="Borenstein D."/>
            <person name="Chapman S.B."/>
            <person name="Chen Z."/>
            <person name="Engels R."/>
            <person name="Freedman E."/>
            <person name="Gellesch M."/>
            <person name="Goldberg J."/>
            <person name="Griggs A."/>
            <person name="Gujja S."/>
            <person name="Heilman E.R."/>
            <person name="Heiman D.I."/>
            <person name="Hepburn T.A."/>
            <person name="Howarth C."/>
            <person name="Jen D."/>
            <person name="Larson L."/>
            <person name="Lewis B."/>
            <person name="Mehta T."/>
            <person name="Park D."/>
            <person name="Pearson M."/>
            <person name="Richards J."/>
            <person name="Roberts A."/>
            <person name="Saif S."/>
            <person name="Shea T.D."/>
            <person name="Shenoy N."/>
            <person name="Sisk P."/>
            <person name="Stolte C."/>
            <person name="Sykes S.N."/>
            <person name="Thomson T."/>
            <person name="Walk T."/>
            <person name="White J."/>
            <person name="Yandava C."/>
            <person name="Straight P."/>
            <person name="Clardy J."/>
            <person name="Hung D."/>
            <person name="Kolter R."/>
            <person name="Mekalanos J."/>
            <person name="Walker S."/>
            <person name="Walsh C.T."/>
            <person name="Wieland-Brown L.C."/>
            <person name="Haas B."/>
            <person name="Nusbaum C."/>
            <person name="Birren B."/>
        </authorList>
    </citation>
    <scope>NUCLEOTIDE SEQUENCE [LARGE SCALE GENOMIC DNA]</scope>
    <source>
        <strain evidence="4">DSM 40736 / JCM 4977 / BCRC 1201 / Tue 494</strain>
    </source>
</reference>
<dbReference type="Proteomes" id="UP000004184">
    <property type="component" value="Unassembled WGS sequence"/>
</dbReference>
<dbReference type="AlphaFoldDB" id="D9WYZ8"/>
<organism evidence="3 4">
    <name type="scientific">Streptomyces viridochromogenes (strain DSM 40736 / JCM 4977 / BCRC 1201 / Tue 494)</name>
    <dbReference type="NCBI Taxonomy" id="591159"/>
    <lineage>
        <taxon>Bacteria</taxon>
        <taxon>Bacillati</taxon>
        <taxon>Actinomycetota</taxon>
        <taxon>Actinomycetes</taxon>
        <taxon>Kitasatosporales</taxon>
        <taxon>Streptomycetaceae</taxon>
        <taxon>Streptomyces</taxon>
    </lineage>
</organism>
<dbReference type="eggNOG" id="ENOG50321EA">
    <property type="taxonomic scope" value="Bacteria"/>
</dbReference>
<keyword evidence="4" id="KW-1185">Reference proteome</keyword>